<dbReference type="Proteomes" id="UP001605261">
    <property type="component" value="Unassembled WGS sequence"/>
</dbReference>
<evidence type="ECO:0000259" key="2">
    <source>
        <dbReference type="Pfam" id="PF13524"/>
    </source>
</evidence>
<reference evidence="3 4" key="1">
    <citation type="submission" date="2024-09" db="EMBL/GenBank/DDBJ databases">
        <authorList>
            <consortium name="All-Russian atlas of soil microorganisms"/>
            <consortium name="as a basis for the search for new antimicrobial producers and enzymes with unique properties"/>
            <person name="Sokolova E.A."/>
            <person name="Voronina E.N."/>
        </authorList>
    </citation>
    <scope>NUCLEOTIDE SEQUENCE [LARGE SCALE GENOMIC DNA]</scope>
    <source>
        <strain evidence="3 4">AF-22b-331.1</strain>
    </source>
</reference>
<dbReference type="GO" id="GO:0016757">
    <property type="term" value="F:glycosyltransferase activity"/>
    <property type="evidence" value="ECO:0007669"/>
    <property type="project" value="UniProtKB-KW"/>
</dbReference>
<proteinExistence type="predicted"/>
<comment type="caution">
    <text evidence="3">The sequence shown here is derived from an EMBL/GenBank/DDBJ whole genome shotgun (WGS) entry which is preliminary data.</text>
</comment>
<organism evidence="3 4">
    <name type="scientific">Stenotrophomonas nematodicola</name>
    <dbReference type="NCBI Taxonomy" id="2656746"/>
    <lineage>
        <taxon>Bacteria</taxon>
        <taxon>Pseudomonadati</taxon>
        <taxon>Pseudomonadota</taxon>
        <taxon>Gammaproteobacteria</taxon>
        <taxon>Lysobacterales</taxon>
        <taxon>Lysobacteraceae</taxon>
        <taxon>Stenotrophomonas</taxon>
    </lineage>
</organism>
<dbReference type="Gene3D" id="3.40.50.2000">
    <property type="entry name" value="Glycogen Phosphorylase B"/>
    <property type="match status" value="1"/>
</dbReference>
<evidence type="ECO:0000259" key="1">
    <source>
        <dbReference type="Pfam" id="PF00534"/>
    </source>
</evidence>
<protein>
    <submittedName>
        <fullName evidence="3">Glycosyltransferase</fullName>
        <ecNumber evidence="3">2.4.-.-</ecNumber>
    </submittedName>
</protein>
<dbReference type="CDD" id="cd03801">
    <property type="entry name" value="GT4_PimA-like"/>
    <property type="match status" value="1"/>
</dbReference>
<dbReference type="RefSeq" id="WP_394163788.1">
    <property type="nucleotide sequence ID" value="NZ_JBHGCJ010000009.1"/>
</dbReference>
<evidence type="ECO:0000313" key="4">
    <source>
        <dbReference type="Proteomes" id="UP001605261"/>
    </source>
</evidence>
<dbReference type="Pfam" id="PF13524">
    <property type="entry name" value="Glyco_trans_1_2"/>
    <property type="match status" value="1"/>
</dbReference>
<keyword evidence="4" id="KW-1185">Reference proteome</keyword>
<accession>A0ABW7CZ54</accession>
<dbReference type="EMBL" id="JBHGCJ010000009">
    <property type="protein sequence ID" value="MFG6109989.1"/>
    <property type="molecule type" value="Genomic_DNA"/>
</dbReference>
<gene>
    <name evidence="3" type="ORF">ACEU0G_004015</name>
</gene>
<dbReference type="EC" id="2.4.-.-" evidence="3"/>
<dbReference type="InterPro" id="IPR055259">
    <property type="entry name" value="YkvP/CgeB_Glyco_trans-like"/>
</dbReference>
<keyword evidence="3" id="KW-0328">Glycosyltransferase</keyword>
<keyword evidence="3" id="KW-0808">Transferase</keyword>
<feature type="domain" description="Spore protein YkvP/CgeB glycosyl transferase-like" evidence="2">
    <location>
        <begin position="160"/>
        <end position="317"/>
    </location>
</feature>
<name>A0ABW7CZ54_9GAMM</name>
<dbReference type="Pfam" id="PF00534">
    <property type="entry name" value="Glycos_transf_1"/>
    <property type="match status" value="1"/>
</dbReference>
<feature type="domain" description="Glycosyl transferase family 1" evidence="1">
    <location>
        <begin position="575"/>
        <end position="717"/>
    </location>
</feature>
<dbReference type="SUPFAM" id="SSF53756">
    <property type="entry name" value="UDP-Glycosyltransferase/glycogen phosphorylase"/>
    <property type="match status" value="1"/>
</dbReference>
<sequence length="831" mass="92467">MKQWRVLILDTKKSNPNHYICLAMTRALAEADGVERVIRADYATAIQDAQRHDCNLFIAFDGEELDRPIVERIAQVCGRSVLWVTEDPYERSVNVANADLFDLVCTNDSGSVAGYGAKGVSLPLAADPRFHFHPIPEQDQDHYLYDLFFAGTAWPNRSEFLARLQSAIPEINLKLALPANPYIPAPKLDMDPSAYDWRTPNSEFARFANRSRSVLTLHRAFSSSGNDPVAHTPGPRFFEVALAGGFQLVDTSIAEIRVQDYYRQGHEFIGFNGPTDCIEKLRHYLAHPAERLAIARAAQQATLEQHLYLHRVRQLLARVEALPAAVAPIAVDAPAATRRRVLVVSHNILGVAPYGGVEVYQESVRQALSGEIEFLFYTPDRSVQPMGSRYTLRDESLQIIDSVDFDDGLDEAALTCPRRESAFSELLYRHGIELVHFQHLIGHPPSLGLLPSALGLRSVLSLHDYHAVCSRFNLLDYRGVYCDIPSLPIETCDVCLNACAGAATGSQARRRAFFSRVLEHIDVLHANTDGVAALYQRMYPALLQPGRIRVNAVPMPKDDEVAALPMQQSHAGRLRIAVPGNFTRNKGGNELIHAFNQLRDDEVEISIVGPVPEEYQTVLDVLKIPNLKQHGAYKPGTLKQILAGHDLSIHFSIWPETYCISLSEAWAAGLVPIVSNIGALGERVVHGVNGYSLPVSEPGTMVRLIRQLIADRTEMEAIRVRVKATIGPHHDDHMQWVRDLYAELLPSEAFLQRTQKATRGNTIRDLGILLVEPNWVIPPRAAHVADEGGGLLPVLPVSALRKAYRFYKKNGVRNTIVRILQEVMRRVGGQS</sequence>
<dbReference type="InterPro" id="IPR001296">
    <property type="entry name" value="Glyco_trans_1"/>
</dbReference>
<evidence type="ECO:0000313" key="3">
    <source>
        <dbReference type="EMBL" id="MFG6109989.1"/>
    </source>
</evidence>
<dbReference type="PANTHER" id="PTHR12526">
    <property type="entry name" value="GLYCOSYLTRANSFERASE"/>
    <property type="match status" value="1"/>
</dbReference>